<dbReference type="SUPFAM" id="SSF49785">
    <property type="entry name" value="Galactose-binding domain-like"/>
    <property type="match status" value="1"/>
</dbReference>
<evidence type="ECO:0000256" key="1">
    <source>
        <dbReference type="ARBA" id="ARBA00022737"/>
    </source>
</evidence>
<organism evidence="5 7">
    <name type="scientific">Priapulus caudatus</name>
    <name type="common">Priapulid worm</name>
    <dbReference type="NCBI Taxonomy" id="37621"/>
    <lineage>
        <taxon>Eukaryota</taxon>
        <taxon>Metazoa</taxon>
        <taxon>Ecdysozoa</taxon>
        <taxon>Scalidophora</taxon>
        <taxon>Priapulida</taxon>
        <taxon>Priapulimorpha</taxon>
        <taxon>Priapulimorphida</taxon>
        <taxon>Priapulidae</taxon>
        <taxon>Priapulus</taxon>
    </lineage>
</organism>
<reference evidence="6 7" key="1">
    <citation type="submission" date="2025-05" db="UniProtKB">
        <authorList>
            <consortium name="RefSeq"/>
        </authorList>
    </citation>
    <scope>IDENTIFICATION</scope>
</reference>
<protein>
    <submittedName>
        <fullName evidence="6 7">Transient receptor potential cation channel subfamily A member 1 homolog isoform X1</fullName>
    </submittedName>
</protein>
<keyword evidence="1" id="KW-0677">Repeat</keyword>
<dbReference type="Proteomes" id="UP000695022">
    <property type="component" value="Unplaced"/>
</dbReference>
<evidence type="ECO:0000313" key="7">
    <source>
        <dbReference type="RefSeq" id="XP_014678382.1"/>
    </source>
</evidence>
<dbReference type="Gene3D" id="2.60.120.260">
    <property type="entry name" value="Galactose-binding domain-like"/>
    <property type="match status" value="1"/>
</dbReference>
<feature type="domain" description="F5/8 type C" evidence="4">
    <location>
        <begin position="341"/>
        <end position="492"/>
    </location>
</feature>
<dbReference type="InterPro" id="IPR008979">
    <property type="entry name" value="Galactose-bd-like_sf"/>
</dbReference>
<feature type="repeat" description="ANK" evidence="3">
    <location>
        <begin position="110"/>
        <end position="142"/>
    </location>
</feature>
<dbReference type="PANTHER" id="PTHR24198:SF165">
    <property type="entry name" value="ANKYRIN REPEAT-CONTAINING PROTEIN-RELATED"/>
    <property type="match status" value="1"/>
</dbReference>
<name>A0ABM1F1R1_PRICU</name>
<keyword evidence="2 3" id="KW-0040">ANK repeat</keyword>
<evidence type="ECO:0000313" key="5">
    <source>
        <dbReference type="Proteomes" id="UP000695022"/>
    </source>
</evidence>
<keyword evidence="6 7" id="KW-0675">Receptor</keyword>
<dbReference type="InterPro" id="IPR013761">
    <property type="entry name" value="SAM/pointed_sf"/>
</dbReference>
<dbReference type="Pfam" id="PF00023">
    <property type="entry name" value="Ank"/>
    <property type="match status" value="1"/>
</dbReference>
<dbReference type="Pfam" id="PF00754">
    <property type="entry name" value="F5_F8_type_C"/>
    <property type="match status" value="1"/>
</dbReference>
<dbReference type="SUPFAM" id="SSF48403">
    <property type="entry name" value="Ankyrin repeat"/>
    <property type="match status" value="1"/>
</dbReference>
<dbReference type="PROSITE" id="PS50297">
    <property type="entry name" value="ANK_REP_REGION"/>
    <property type="match status" value="2"/>
</dbReference>
<sequence length="560" mass="63579">MIKVPVYSNTESETYDTFFESIRAGNVSKVRTLLMPEEVRQLTICKNEDPLPIYDFYHVPYFYRLKHMDINIQEVDTGVTPILLATKLGNKPLVYSIITCSGSVSAKDYMGNTALHLSILNERPDIMDLLLCNKADVDATNDTNDTPLHIACRQSKTGNRFIILKLLKAGADVYKKNKEGLTPMDLAAVHNGIEAVSLMLDYHQDLAARSPRSLIEAAIRGNDQVLELLLNFGMDPNLVVRDSKTGALHEAVRHVRYDAVRLLLAFGGDADLENGRNETPRSLLAGYPPLKADVFVRLLEEYEHRPRQIPLYADSEEDERLLMSPTLRDKGTAPWQGYEQQEQEVTCLLDNDMDWTRLDSSFCGNYMEMNPNTNLLDNDPSSFWVIPSLKDAWVVFDFGSKYTLSGVRIYGWDSPQMIKTVQVQISRSGVDGPYVTVATIICDRYGSDDPADPAEPQDLQGFRETSRYWRLLVIDGHGGRCLCFQGVQFYGYDREVWNFFKELGLEEYALMFINSGYNRHSYLADIRQEDIMNVIEDKDKAAQLQAAVQDRCQREGRPLS</sequence>
<accession>A0ABM1F1R1</accession>
<dbReference type="Pfam" id="PF12796">
    <property type="entry name" value="Ank_2"/>
    <property type="match status" value="1"/>
</dbReference>
<proteinExistence type="predicted"/>
<evidence type="ECO:0000256" key="2">
    <source>
        <dbReference type="ARBA" id="ARBA00023043"/>
    </source>
</evidence>
<dbReference type="Pfam" id="PF13637">
    <property type="entry name" value="Ank_4"/>
    <property type="match status" value="1"/>
</dbReference>
<gene>
    <name evidence="6 7" type="primary">LOC106818161</name>
</gene>
<dbReference type="PROSITE" id="PS50088">
    <property type="entry name" value="ANK_REPEAT"/>
    <property type="match status" value="3"/>
</dbReference>
<dbReference type="RefSeq" id="XP_014678374.1">
    <property type="nucleotide sequence ID" value="XM_014822888.1"/>
</dbReference>
<dbReference type="SMART" id="SM00248">
    <property type="entry name" value="ANK"/>
    <property type="match status" value="6"/>
</dbReference>
<feature type="repeat" description="ANK" evidence="3">
    <location>
        <begin position="143"/>
        <end position="178"/>
    </location>
</feature>
<dbReference type="InterPro" id="IPR036770">
    <property type="entry name" value="Ankyrin_rpt-contain_sf"/>
</dbReference>
<dbReference type="Gene3D" id="1.25.40.20">
    <property type="entry name" value="Ankyrin repeat-containing domain"/>
    <property type="match status" value="1"/>
</dbReference>
<keyword evidence="5" id="KW-1185">Reference proteome</keyword>
<feature type="repeat" description="ANK" evidence="3">
    <location>
        <begin position="243"/>
        <end position="275"/>
    </location>
</feature>
<dbReference type="InterPro" id="IPR002110">
    <property type="entry name" value="Ankyrin_rpt"/>
</dbReference>
<dbReference type="SUPFAM" id="SSF47769">
    <property type="entry name" value="SAM/Pointed domain"/>
    <property type="match status" value="1"/>
</dbReference>
<dbReference type="PROSITE" id="PS50022">
    <property type="entry name" value="FA58C_3"/>
    <property type="match status" value="1"/>
</dbReference>
<dbReference type="PANTHER" id="PTHR24198">
    <property type="entry name" value="ANKYRIN REPEAT AND PROTEIN KINASE DOMAIN-CONTAINING PROTEIN"/>
    <property type="match status" value="1"/>
</dbReference>
<dbReference type="InterPro" id="IPR000421">
    <property type="entry name" value="FA58C"/>
</dbReference>
<dbReference type="GeneID" id="106818161"/>
<dbReference type="RefSeq" id="XP_014678382.1">
    <property type="nucleotide sequence ID" value="XM_014822896.1"/>
</dbReference>
<evidence type="ECO:0000313" key="6">
    <source>
        <dbReference type="RefSeq" id="XP_014678374.1"/>
    </source>
</evidence>
<evidence type="ECO:0000256" key="3">
    <source>
        <dbReference type="PROSITE-ProRule" id="PRU00023"/>
    </source>
</evidence>
<evidence type="ECO:0000259" key="4">
    <source>
        <dbReference type="PROSITE" id="PS50022"/>
    </source>
</evidence>